<reference evidence="2" key="1">
    <citation type="submission" date="2016-07" db="EMBL/GenBank/DDBJ databases">
        <authorList>
            <person name="Florea S."/>
            <person name="Webb J.S."/>
            <person name="Jaromczyk J."/>
            <person name="Schardl C.L."/>
        </authorList>
    </citation>
    <scope>NUCLEOTIDE SEQUENCE [LARGE SCALE GENOMIC DNA]</scope>
    <source>
        <strain evidence="2">IPB1</strain>
    </source>
</reference>
<evidence type="ECO:0000313" key="2">
    <source>
        <dbReference type="Proteomes" id="UP000093366"/>
    </source>
</evidence>
<dbReference type="AlphaFoldDB" id="A0A1C0TX17"/>
<name>A0A1C0TX17_9GAMM</name>
<dbReference type="EMBL" id="MAUJ01000001">
    <property type="protein sequence ID" value="OCQ23862.1"/>
    <property type="molecule type" value="Genomic_DNA"/>
</dbReference>
<dbReference type="Proteomes" id="UP000093366">
    <property type="component" value="Unassembled WGS sequence"/>
</dbReference>
<protein>
    <submittedName>
        <fullName evidence="1">Uncharacterized protein</fullName>
    </submittedName>
</protein>
<proteinExistence type="predicted"/>
<sequence>MSMKEKYGAIWIEVEVDGSSQIVFEQHLPSAQKLHVIYKQSSDNFLPCSFVPKKDPQWRLPLWSQENEKAMMPTVESANLQICKRVFKSLCFVNT</sequence>
<evidence type="ECO:0000313" key="1">
    <source>
        <dbReference type="EMBL" id="OCQ23862.1"/>
    </source>
</evidence>
<gene>
    <name evidence="1" type="ORF">A7985_07955</name>
</gene>
<organism evidence="1 2">
    <name type="scientific">Pseudoalteromonas luteoviolacea</name>
    <dbReference type="NCBI Taxonomy" id="43657"/>
    <lineage>
        <taxon>Bacteria</taxon>
        <taxon>Pseudomonadati</taxon>
        <taxon>Pseudomonadota</taxon>
        <taxon>Gammaproteobacteria</taxon>
        <taxon>Alteromonadales</taxon>
        <taxon>Pseudoalteromonadaceae</taxon>
        <taxon>Pseudoalteromonas</taxon>
    </lineage>
</organism>
<comment type="caution">
    <text evidence="1">The sequence shown here is derived from an EMBL/GenBank/DDBJ whole genome shotgun (WGS) entry which is preliminary data.</text>
</comment>
<accession>A0A1C0TX17</accession>